<evidence type="ECO:0000256" key="1">
    <source>
        <dbReference type="SAM" id="SignalP"/>
    </source>
</evidence>
<dbReference type="InterPro" id="IPR049804">
    <property type="entry name" value="Choice_anch_L"/>
</dbReference>
<dbReference type="NCBIfam" id="TIGR02595">
    <property type="entry name" value="PEP_CTERM"/>
    <property type="match status" value="1"/>
</dbReference>
<dbReference type="EMBL" id="JACJTQ010000010">
    <property type="protein sequence ID" value="MBD2691897.1"/>
    <property type="molecule type" value="Genomic_DNA"/>
</dbReference>
<protein>
    <submittedName>
        <fullName evidence="3">PEP-CTERM sorting domain-containing protein</fullName>
    </submittedName>
</protein>
<sequence length="283" mass="29633">MNVLKKFSMVAAAAVSATVALGGQGAAFAFTVTQNSNANQLLNSLLGSNTSGLSAFNVTTTGDANAFGLFNNDPFGFGSGVVLSTGNVLDVVGPNDTSIKTTDYGTIGDTENSFDLAQLDISFFADNTVDNVYFEYVFGSEEFLEYAGSEYNDSFELLLNGTNLALLANGNFVTINNLANSPTGPFDPAYINNTGNDTQLDGYTKNLTFQGAVNKNAVNTLSIKINDVSDSSWDSAVFLKGGSLSVEPPKSTPEPASLIGILGLGAFGVTTLRKRKQQATVKA</sequence>
<gene>
    <name evidence="3" type="ORF">H6G68_09035</name>
</gene>
<evidence type="ECO:0000313" key="3">
    <source>
        <dbReference type="EMBL" id="MBD2691897.1"/>
    </source>
</evidence>
<dbReference type="InterPro" id="IPR013424">
    <property type="entry name" value="Ice-binding_C"/>
</dbReference>
<dbReference type="Pfam" id="PF07589">
    <property type="entry name" value="PEP-CTERM"/>
    <property type="match status" value="1"/>
</dbReference>
<evidence type="ECO:0000313" key="4">
    <source>
        <dbReference type="Proteomes" id="UP000660381"/>
    </source>
</evidence>
<keyword evidence="4" id="KW-1185">Reference proteome</keyword>
<accession>A0ABR8J2N5</accession>
<feature type="domain" description="Ice-binding protein C-terminal" evidence="2">
    <location>
        <begin position="251"/>
        <end position="275"/>
    </location>
</feature>
<organism evidence="3 4">
    <name type="scientific">Anabaena catenula FACHB-362</name>
    <dbReference type="NCBI Taxonomy" id="2692877"/>
    <lineage>
        <taxon>Bacteria</taxon>
        <taxon>Bacillati</taxon>
        <taxon>Cyanobacteriota</taxon>
        <taxon>Cyanophyceae</taxon>
        <taxon>Nostocales</taxon>
        <taxon>Nostocaceae</taxon>
        <taxon>Anabaena</taxon>
    </lineage>
</organism>
<reference evidence="3 4" key="1">
    <citation type="journal article" date="2020" name="ISME J.">
        <title>Comparative genomics reveals insights into cyanobacterial evolution and habitat adaptation.</title>
        <authorList>
            <person name="Chen M.Y."/>
            <person name="Teng W.K."/>
            <person name="Zhao L."/>
            <person name="Hu C.X."/>
            <person name="Zhou Y.K."/>
            <person name="Han B.P."/>
            <person name="Song L.R."/>
            <person name="Shu W.S."/>
        </authorList>
    </citation>
    <scope>NUCLEOTIDE SEQUENCE [LARGE SCALE GENOMIC DNA]</scope>
    <source>
        <strain evidence="3 4">FACHB-362</strain>
    </source>
</reference>
<dbReference type="NCBIfam" id="NF038133">
    <property type="entry name" value="choice_anch_L"/>
    <property type="match status" value="1"/>
</dbReference>
<name>A0ABR8J2N5_9NOST</name>
<keyword evidence="1" id="KW-0732">Signal</keyword>
<feature type="chain" id="PRO_5045203626" evidence="1">
    <location>
        <begin position="23"/>
        <end position="283"/>
    </location>
</feature>
<proteinExistence type="predicted"/>
<dbReference type="Proteomes" id="UP000660381">
    <property type="component" value="Unassembled WGS sequence"/>
</dbReference>
<evidence type="ECO:0000259" key="2">
    <source>
        <dbReference type="Pfam" id="PF07589"/>
    </source>
</evidence>
<feature type="signal peptide" evidence="1">
    <location>
        <begin position="1"/>
        <end position="22"/>
    </location>
</feature>
<comment type="caution">
    <text evidence="3">The sequence shown here is derived from an EMBL/GenBank/DDBJ whole genome shotgun (WGS) entry which is preliminary data.</text>
</comment>